<comment type="caution">
    <text evidence="5">The sequence shown here is derived from an EMBL/GenBank/DDBJ whole genome shotgun (WGS) entry which is preliminary data.</text>
</comment>
<dbReference type="Gene3D" id="1.10.443.10">
    <property type="entry name" value="Intergrase catalytic core"/>
    <property type="match status" value="1"/>
</dbReference>
<dbReference type="PANTHER" id="PTHR30349">
    <property type="entry name" value="PHAGE INTEGRASE-RELATED"/>
    <property type="match status" value="1"/>
</dbReference>
<dbReference type="GO" id="GO:0003677">
    <property type="term" value="F:DNA binding"/>
    <property type="evidence" value="ECO:0007669"/>
    <property type="project" value="UniProtKB-KW"/>
</dbReference>
<protein>
    <submittedName>
        <fullName evidence="5">Tyrosine recombinase XerD</fullName>
    </submittedName>
</protein>
<name>A0A5J4RP02_9ZZZZ</name>
<proteinExistence type="inferred from homology"/>
<dbReference type="GO" id="GO:0006310">
    <property type="term" value="P:DNA recombination"/>
    <property type="evidence" value="ECO:0007669"/>
    <property type="project" value="UniProtKB-KW"/>
</dbReference>
<dbReference type="GO" id="GO:0015074">
    <property type="term" value="P:DNA integration"/>
    <property type="evidence" value="ECO:0007669"/>
    <property type="project" value="InterPro"/>
</dbReference>
<dbReference type="InterPro" id="IPR011010">
    <property type="entry name" value="DNA_brk_join_enz"/>
</dbReference>
<dbReference type="SUPFAM" id="SSF56349">
    <property type="entry name" value="DNA breaking-rejoining enzymes"/>
    <property type="match status" value="1"/>
</dbReference>
<dbReference type="PANTHER" id="PTHR30349:SF64">
    <property type="entry name" value="PROPHAGE INTEGRASE INTD-RELATED"/>
    <property type="match status" value="1"/>
</dbReference>
<accession>A0A5J4RP02</accession>
<dbReference type="InterPro" id="IPR025269">
    <property type="entry name" value="SAM-like_dom"/>
</dbReference>
<evidence type="ECO:0000313" key="5">
    <source>
        <dbReference type="EMBL" id="KAA6335165.1"/>
    </source>
</evidence>
<sequence length="416" mass="47837">MSNELKVSFYLKRESRLEKSHDGESVSYPIIGKIIIRKSIAQFSSKLSVTERLWHVKSGRAIGKSRVAVELNREINKINLLIHSHYKDILERTGTVTAIDVKNAFQGIASTQKTLLVLFEEMMQEFQARIGIDRSLSTYRSYQKTYKHLESFIRAKYKIRDISLSRLDLPFIEAFDFYLRVECGLMAGSAITDIIYLQKAARIALNRNLISRSPFVGYKPEKPEIKTRSLTKEELERFISTPLPSSKLCFIRDLFVFSAFTGISYADIKKLTWKEIIKEKDGSLWISSSRQKTGVPFNVKLLDIPIQIIEKYKGCAKADYVFRIPTLTTISNALKKIATHCKIEKNVTYHVARHSFASQICLSQGVPIESVSRMLGHRDIRTTQRYARVNNEKIGNDMKQLSIRLANKFDYQTNNQ</sequence>
<dbReference type="CDD" id="cd01185">
    <property type="entry name" value="INTN1_C_like"/>
    <property type="match status" value="1"/>
</dbReference>
<evidence type="ECO:0000256" key="1">
    <source>
        <dbReference type="ARBA" id="ARBA00008857"/>
    </source>
</evidence>
<feature type="domain" description="Tyr recombinase" evidence="4">
    <location>
        <begin position="225"/>
        <end position="399"/>
    </location>
</feature>
<keyword evidence="2" id="KW-0238">DNA-binding</keyword>
<dbReference type="InterPro" id="IPR050090">
    <property type="entry name" value="Tyrosine_recombinase_XerCD"/>
</dbReference>
<dbReference type="Pfam" id="PF13102">
    <property type="entry name" value="Phage_int_SAM_5"/>
    <property type="match status" value="1"/>
</dbReference>
<dbReference type="InterPro" id="IPR013762">
    <property type="entry name" value="Integrase-like_cat_sf"/>
</dbReference>
<dbReference type="InterPro" id="IPR010998">
    <property type="entry name" value="Integrase_recombinase_N"/>
</dbReference>
<dbReference type="PROSITE" id="PS51898">
    <property type="entry name" value="TYR_RECOMBINASE"/>
    <property type="match status" value="1"/>
</dbReference>
<dbReference type="Gene3D" id="1.10.150.130">
    <property type="match status" value="1"/>
</dbReference>
<evidence type="ECO:0000256" key="2">
    <source>
        <dbReference type="ARBA" id="ARBA00023125"/>
    </source>
</evidence>
<evidence type="ECO:0000256" key="3">
    <source>
        <dbReference type="ARBA" id="ARBA00023172"/>
    </source>
</evidence>
<gene>
    <name evidence="5" type="ORF">EZS27_016572</name>
</gene>
<reference evidence="5" key="1">
    <citation type="submission" date="2019-03" db="EMBL/GenBank/DDBJ databases">
        <title>Single cell metagenomics reveals metabolic interactions within the superorganism composed of flagellate Streblomastix strix and complex community of Bacteroidetes bacteria on its surface.</title>
        <authorList>
            <person name="Treitli S.C."/>
            <person name="Kolisko M."/>
            <person name="Husnik F."/>
            <person name="Keeling P."/>
            <person name="Hampl V."/>
        </authorList>
    </citation>
    <scope>NUCLEOTIDE SEQUENCE</scope>
    <source>
        <strain evidence="5">STM</strain>
    </source>
</reference>
<evidence type="ECO:0000259" key="4">
    <source>
        <dbReference type="PROSITE" id="PS51898"/>
    </source>
</evidence>
<dbReference type="EMBL" id="SNRY01000920">
    <property type="protein sequence ID" value="KAA6335165.1"/>
    <property type="molecule type" value="Genomic_DNA"/>
</dbReference>
<organism evidence="5">
    <name type="scientific">termite gut metagenome</name>
    <dbReference type="NCBI Taxonomy" id="433724"/>
    <lineage>
        <taxon>unclassified sequences</taxon>
        <taxon>metagenomes</taxon>
        <taxon>organismal metagenomes</taxon>
    </lineage>
</organism>
<dbReference type="InterPro" id="IPR002104">
    <property type="entry name" value="Integrase_catalytic"/>
</dbReference>
<comment type="similarity">
    <text evidence="1">Belongs to the 'phage' integrase family.</text>
</comment>
<dbReference type="Pfam" id="PF00589">
    <property type="entry name" value="Phage_integrase"/>
    <property type="match status" value="1"/>
</dbReference>
<keyword evidence="3" id="KW-0233">DNA recombination</keyword>
<dbReference type="AlphaFoldDB" id="A0A5J4RP02"/>